<gene>
    <name evidence="1" type="ORF">E5288_WYG006124</name>
</gene>
<protein>
    <submittedName>
        <fullName evidence="1">Uncharacterized protein</fullName>
    </submittedName>
</protein>
<comment type="caution">
    <text evidence="1">The sequence shown here is derived from an EMBL/GenBank/DDBJ whole genome shotgun (WGS) entry which is preliminary data.</text>
</comment>
<dbReference type="AlphaFoldDB" id="A0A6B0S164"/>
<accession>A0A6B0S164</accession>
<name>A0A6B0S164_9CETA</name>
<sequence length="149" mass="16041">MRGKATSPSLKCALQFDIGMSKAHLLCCTQPLVPQGKFSLRFIGYMDRDEGPSLQGTRAHTSLLAHVPLHMTARRHGEILASCTHASGPFPPGNGEVLAQEAAVILKKKRDQKHCLGPDPKVLTLHGAPGGSSKIPLDSVKDHLVYMDV</sequence>
<dbReference type="EMBL" id="VBQZ03000129">
    <property type="protein sequence ID" value="MXQ95231.1"/>
    <property type="molecule type" value="Genomic_DNA"/>
</dbReference>
<evidence type="ECO:0000313" key="1">
    <source>
        <dbReference type="EMBL" id="MXQ95231.1"/>
    </source>
</evidence>
<dbReference type="Proteomes" id="UP000322234">
    <property type="component" value="Unassembled WGS sequence"/>
</dbReference>
<evidence type="ECO:0000313" key="2">
    <source>
        <dbReference type="Proteomes" id="UP000322234"/>
    </source>
</evidence>
<organism evidence="1 2">
    <name type="scientific">Bos mutus</name>
    <name type="common">wild yak</name>
    <dbReference type="NCBI Taxonomy" id="72004"/>
    <lineage>
        <taxon>Eukaryota</taxon>
        <taxon>Metazoa</taxon>
        <taxon>Chordata</taxon>
        <taxon>Craniata</taxon>
        <taxon>Vertebrata</taxon>
        <taxon>Euteleostomi</taxon>
        <taxon>Mammalia</taxon>
        <taxon>Eutheria</taxon>
        <taxon>Laurasiatheria</taxon>
        <taxon>Artiodactyla</taxon>
        <taxon>Ruminantia</taxon>
        <taxon>Pecora</taxon>
        <taxon>Bovidae</taxon>
        <taxon>Bovinae</taxon>
        <taxon>Bos</taxon>
    </lineage>
</organism>
<proteinExistence type="predicted"/>
<keyword evidence="2" id="KW-1185">Reference proteome</keyword>
<reference evidence="1" key="1">
    <citation type="submission" date="2019-10" db="EMBL/GenBank/DDBJ databases">
        <title>The sequence and de novo assembly of the wild yak genome.</title>
        <authorList>
            <person name="Liu Y."/>
        </authorList>
    </citation>
    <scope>NUCLEOTIDE SEQUENCE [LARGE SCALE GENOMIC DNA]</scope>
    <source>
        <strain evidence="1">WY2019</strain>
    </source>
</reference>